<dbReference type="RefSeq" id="WP_171778187.1">
    <property type="nucleotide sequence ID" value="NZ_CP045273.1"/>
</dbReference>
<reference evidence="1 2" key="1">
    <citation type="submission" date="2019-10" db="EMBL/GenBank/DDBJ databases">
        <title>Complete genome sequences for adaption low water activity.</title>
        <authorList>
            <person name="Zhao L."/>
            <person name="Zhong J."/>
        </authorList>
    </citation>
    <scope>NUCLEOTIDE SEQUENCE [LARGE SCALE GENOMIC DNA]</scope>
    <source>
        <strain evidence="1 2">FDU301</strain>
        <plasmid evidence="2">pfdu301a</plasmid>
    </source>
</reference>
<name>A0A6M6E3J3_PRIMG</name>
<organism evidence="1 2">
    <name type="scientific">Priestia megaterium</name>
    <name type="common">Bacillus megaterium</name>
    <dbReference type="NCBI Taxonomy" id="1404"/>
    <lineage>
        <taxon>Bacteria</taxon>
        <taxon>Bacillati</taxon>
        <taxon>Bacillota</taxon>
        <taxon>Bacilli</taxon>
        <taxon>Bacillales</taxon>
        <taxon>Bacillaceae</taxon>
        <taxon>Priestia</taxon>
    </lineage>
</organism>
<dbReference type="Gene3D" id="1.10.1660.10">
    <property type="match status" value="1"/>
</dbReference>
<protein>
    <submittedName>
        <fullName evidence="1">Uncharacterized protein</fullName>
    </submittedName>
</protein>
<proteinExistence type="predicted"/>
<gene>
    <name evidence="1" type="ORF">FDZ14_29345</name>
</gene>
<evidence type="ECO:0000313" key="2">
    <source>
        <dbReference type="Proteomes" id="UP000501076"/>
    </source>
</evidence>
<dbReference type="AlphaFoldDB" id="A0A6M6E3J3"/>
<geneLocation type="plasmid" evidence="2">
    <name>pfdu301a</name>
</geneLocation>
<sequence length="106" mass="12391">MFYYEEKANKKPGDIAKHLDTTSEKISEWAKDLERYGVIKFSRSGYGSLLFKESDIKVLREYGLLKSALGNPKDAIDILKETDVMPKETEDMSWTKDLKFAIWRRH</sequence>
<dbReference type="Proteomes" id="UP000501076">
    <property type="component" value="Plasmid pFDU301A"/>
</dbReference>
<dbReference type="EMBL" id="CP045273">
    <property type="protein sequence ID" value="QJX80204.1"/>
    <property type="molecule type" value="Genomic_DNA"/>
</dbReference>
<accession>A0A6M6E3J3</accession>
<keyword evidence="1" id="KW-0614">Plasmid</keyword>
<evidence type="ECO:0000313" key="1">
    <source>
        <dbReference type="EMBL" id="QJX80204.1"/>
    </source>
</evidence>